<keyword evidence="1" id="KW-0472">Membrane</keyword>
<proteinExistence type="predicted"/>
<evidence type="ECO:0000313" key="3">
    <source>
        <dbReference type="Proteomes" id="UP000426857"/>
    </source>
</evidence>
<evidence type="ECO:0000313" key="2">
    <source>
        <dbReference type="EMBL" id="QGS35661.1"/>
    </source>
</evidence>
<protein>
    <submittedName>
        <fullName evidence="2">Uncharacterized protein</fullName>
    </submittedName>
</protein>
<dbReference type="KEGG" id="cxe:FOB82_12605"/>
<keyword evidence="1" id="KW-0812">Transmembrane</keyword>
<name>A0A6B8TSV1_9CORY</name>
<dbReference type="RefSeq" id="WP_155870813.1">
    <property type="nucleotide sequence ID" value="NZ_CP046322.1"/>
</dbReference>
<dbReference type="EMBL" id="CP046322">
    <property type="protein sequence ID" value="QGS35661.1"/>
    <property type="molecule type" value="Genomic_DNA"/>
</dbReference>
<keyword evidence="1" id="KW-1133">Transmembrane helix</keyword>
<dbReference type="Proteomes" id="UP000426857">
    <property type="component" value="Chromosome"/>
</dbReference>
<feature type="transmembrane region" description="Helical" evidence="1">
    <location>
        <begin position="13"/>
        <end position="32"/>
    </location>
</feature>
<dbReference type="AlphaFoldDB" id="A0A6B8TSV1"/>
<gene>
    <name evidence="2" type="ORF">FOB82_12605</name>
</gene>
<organism evidence="2 3">
    <name type="scientific">Corynebacterium xerosis</name>
    <dbReference type="NCBI Taxonomy" id="1725"/>
    <lineage>
        <taxon>Bacteria</taxon>
        <taxon>Bacillati</taxon>
        <taxon>Actinomycetota</taxon>
        <taxon>Actinomycetes</taxon>
        <taxon>Mycobacteriales</taxon>
        <taxon>Corynebacteriaceae</taxon>
        <taxon>Corynebacterium</taxon>
    </lineage>
</organism>
<evidence type="ECO:0000256" key="1">
    <source>
        <dbReference type="SAM" id="Phobius"/>
    </source>
</evidence>
<reference evidence="2 3" key="1">
    <citation type="submission" date="2019-11" db="EMBL/GenBank/DDBJ databases">
        <title>FDA dAtabase for Regulatory Grade micrObial Sequences (FDA-ARGOS): Supporting development and validation of Infectious Disease Dx tests.</title>
        <authorList>
            <person name="Kerrigan L."/>
            <person name="Long C."/>
            <person name="Tallon L."/>
            <person name="Sadzewicz L."/>
            <person name="Vavikolanu K."/>
            <person name="Mehta A."/>
            <person name="Aluvathingal J."/>
            <person name="Nadendla S."/>
            <person name="Yan Y."/>
            <person name="Sichtig H."/>
        </authorList>
    </citation>
    <scope>NUCLEOTIDE SEQUENCE [LARGE SCALE GENOMIC DNA]</scope>
    <source>
        <strain evidence="2 3">FDAARGOS_674</strain>
    </source>
</reference>
<sequence length="53" mass="5628">MRYYVPATSGIQAGWRIIIATLVASAIGAWLFPKGTGLDDGAGAEPTELEVHR</sequence>
<accession>A0A6B8TSV1</accession>